<evidence type="ECO:0000256" key="2">
    <source>
        <dbReference type="ARBA" id="ARBA00023109"/>
    </source>
</evidence>
<dbReference type="PANTHER" id="PTHR10133">
    <property type="entry name" value="DNA POLYMERASE I"/>
    <property type="match status" value="1"/>
</dbReference>
<dbReference type="EMBL" id="KX011169">
    <property type="protein sequence ID" value="ANH50576.1"/>
    <property type="molecule type" value="Genomic_DNA"/>
</dbReference>
<feature type="coiled-coil region" evidence="3">
    <location>
        <begin position="344"/>
        <end position="400"/>
    </location>
</feature>
<accession>A0A173GB71</accession>
<dbReference type="InterPro" id="IPR036397">
    <property type="entry name" value="RNaseH_sf"/>
</dbReference>
<organism evidence="5 6">
    <name type="scientific">Bacillus phage SalinJah</name>
    <dbReference type="NCBI Taxonomy" id="1837830"/>
    <lineage>
        <taxon>Viruses</taxon>
        <taxon>Duplodnaviria</taxon>
        <taxon>Heunggongvirae</taxon>
        <taxon>Uroviricota</taxon>
        <taxon>Caudoviricetes</taxon>
        <taxon>Herelleviridae</taxon>
        <taxon>Bastillevirinae</taxon>
        <taxon>Wphvirus</taxon>
        <taxon>Wphvirus BPS13</taxon>
    </lineage>
</organism>
<dbReference type="Gene3D" id="1.10.150.20">
    <property type="entry name" value="5' to 3' exonuclease, C-terminal subdomain"/>
    <property type="match status" value="1"/>
</dbReference>
<dbReference type="SUPFAM" id="SSF56672">
    <property type="entry name" value="DNA/RNA polymerases"/>
    <property type="match status" value="1"/>
</dbReference>
<dbReference type="GO" id="GO:0039693">
    <property type="term" value="P:viral DNA genome replication"/>
    <property type="evidence" value="ECO:0007669"/>
    <property type="project" value="UniProtKB-KW"/>
</dbReference>
<evidence type="ECO:0000313" key="5">
    <source>
        <dbReference type="EMBL" id="ANH50576.1"/>
    </source>
</evidence>
<dbReference type="InterPro" id="IPR001098">
    <property type="entry name" value="DNA-dir_DNA_pol_A_palm_dom"/>
</dbReference>
<dbReference type="InterPro" id="IPR002298">
    <property type="entry name" value="DNA_polymerase_A"/>
</dbReference>
<keyword evidence="2" id="KW-1194">Viral DNA replication</keyword>
<dbReference type="InterPro" id="IPR036895">
    <property type="entry name" value="Uracil-DNA_glycosylase-like_sf"/>
</dbReference>
<protein>
    <submittedName>
        <fullName evidence="5">DNA polymerase 2</fullName>
    </submittedName>
</protein>
<dbReference type="GO" id="GO:0006302">
    <property type="term" value="P:double-strand break repair"/>
    <property type="evidence" value="ECO:0007669"/>
    <property type="project" value="TreeGrafter"/>
</dbReference>
<dbReference type="SUPFAM" id="SSF53098">
    <property type="entry name" value="Ribonuclease H-like"/>
    <property type="match status" value="1"/>
</dbReference>
<feature type="domain" description="DNA-directed DNA polymerase family A palm" evidence="4">
    <location>
        <begin position="723"/>
        <end position="929"/>
    </location>
</feature>
<dbReference type="KEGG" id="vg:29059828"/>
<gene>
    <name evidence="5" type="ORF">SALINJAH_156</name>
</gene>
<dbReference type="GeneID" id="29059828"/>
<dbReference type="GO" id="GO:0008408">
    <property type="term" value="F:3'-5' exonuclease activity"/>
    <property type="evidence" value="ECO:0007669"/>
    <property type="project" value="InterPro"/>
</dbReference>
<keyword evidence="1" id="KW-0235">DNA replication</keyword>
<evidence type="ECO:0000313" key="6">
    <source>
        <dbReference type="Proteomes" id="UP000203219"/>
    </source>
</evidence>
<dbReference type="GO" id="GO:0003677">
    <property type="term" value="F:DNA binding"/>
    <property type="evidence" value="ECO:0007669"/>
    <property type="project" value="InterPro"/>
</dbReference>
<proteinExistence type="predicted"/>
<dbReference type="GO" id="GO:0006261">
    <property type="term" value="P:DNA-templated DNA replication"/>
    <property type="evidence" value="ECO:0007669"/>
    <property type="project" value="InterPro"/>
</dbReference>
<dbReference type="Gene3D" id="3.40.470.10">
    <property type="entry name" value="Uracil-DNA glycosylase-like domain"/>
    <property type="match status" value="1"/>
</dbReference>
<dbReference type="RefSeq" id="YP_009282110.1">
    <property type="nucleotide sequence ID" value="NC_031034.1"/>
</dbReference>
<dbReference type="Pfam" id="PF00476">
    <property type="entry name" value="DNA_pol_A"/>
    <property type="match status" value="1"/>
</dbReference>
<evidence type="ECO:0000256" key="1">
    <source>
        <dbReference type="ARBA" id="ARBA00022705"/>
    </source>
</evidence>
<name>A0A173GB71_9CAUD</name>
<dbReference type="SUPFAM" id="SSF52141">
    <property type="entry name" value="Uracil-DNA glycosylase-like"/>
    <property type="match status" value="1"/>
</dbReference>
<keyword evidence="3" id="KW-0175">Coiled coil</keyword>
<dbReference type="Proteomes" id="UP000203219">
    <property type="component" value="Segment"/>
</dbReference>
<evidence type="ECO:0000256" key="3">
    <source>
        <dbReference type="SAM" id="Coils"/>
    </source>
</evidence>
<dbReference type="PRINTS" id="PR00868">
    <property type="entry name" value="DNAPOLI"/>
</dbReference>
<dbReference type="SMART" id="SM00482">
    <property type="entry name" value="POLAc"/>
    <property type="match status" value="1"/>
</dbReference>
<dbReference type="GO" id="GO:0003887">
    <property type="term" value="F:DNA-directed DNA polymerase activity"/>
    <property type="evidence" value="ECO:0007669"/>
    <property type="project" value="InterPro"/>
</dbReference>
<sequence length="1033" mass="119909">MRIMFALDHIREEHFKQKRGTNELEFNYHNTEAGKTLNSLVGKKGLNLSSDQWYIDYAYKRVPKVKSRNRNKKAVSYVPPTQKETKPLYDEFAARIIKDKPDVIVPMGNMSCKATIGKAEISKLRGVPRREIITSTLTEESHECWIMPMYSMEYLLFAPKITNLVVADMGILKKYVEEGYSAFMPKKVQYEDATTIERVREIFTKEIVNAPVVAWDLETNTLSAEKIGAKPLCISLSWREGQGVTIPLQHKCFTWNLGELAEIYKFIEEFVGSKQIKVGHNIKFDMRFLRLTRNITVFNNNRDTQVMYWLLVNQGVKDSLRLSDLTYEFTDMGGYDRSLEDFKENFKKEAIAEDKKRIDALKEEWKEQCTLDRAKANEQIKELKEIVKSLKKQNTAYKKDMGTKDDNPMILEQIGDLLKKQQDLKYVKPKMPDFGKPSSPKNEIDGSDFNYEWIPYWEMLSPYAAGDVDACLRIYNALDKRAREEGWTKKIDLYENHYVELTNVLSKLEATGVQLDIPYVKHMAQIYIAEEQRLIDLIRTYKMSREVEAYKEELYQLGIEEFAKPKAERDPEIEKLRTKLMDPEKRKFNPASSDDKQRAWYLITGVELPFNREYLTDTALDNNITEHEAEWFHFKADKTAFEYIKENYPEHKELAEIYLEYSLVKTRKQSFTYKFLDMVDADGRLHGRFNPTGTETSRLSSAGPNLQNLPRKSGDVTRFDYINPIKREFITSFEGGALIQLDYSALESRILALDSGDYEMIKAFMEGADIHKETASLTFKKPMDAITDDERTKAKAVSFGVVYGEVPMSFAPKWDMTIDEAEQLFKDFFAGKPTVEAYIEGNKQFARDNGYIETKQGFTRNLRDIFSKDKSKQNEALRMSNNTRVQGTGAFLTNSSVILINKIIEKLNLRSRIVMTVHDSIVIDCPPEEIKQMAKIGVHVMENLPIDWLYIDWEGKRTRFPVTADAEIGVTYNDMVDYDAEDLSTFATVKGYCDYHMKKKHLKNCKNCGKLSEEKYEEFINLMEANKDAYRKR</sequence>
<dbReference type="InterPro" id="IPR012337">
    <property type="entry name" value="RNaseH-like_sf"/>
</dbReference>
<dbReference type="Pfam" id="PF01612">
    <property type="entry name" value="DNA_pol_A_exo1"/>
    <property type="match status" value="1"/>
</dbReference>
<dbReference type="InterPro" id="IPR043502">
    <property type="entry name" value="DNA/RNA_pol_sf"/>
</dbReference>
<dbReference type="PANTHER" id="PTHR10133:SF27">
    <property type="entry name" value="DNA POLYMERASE NU"/>
    <property type="match status" value="1"/>
</dbReference>
<evidence type="ECO:0000259" key="4">
    <source>
        <dbReference type="SMART" id="SM00482"/>
    </source>
</evidence>
<reference evidence="6" key="1">
    <citation type="submission" date="2016-04" db="EMBL/GenBank/DDBJ databases">
        <authorList>
            <person name="Adebesin M.O."/>
            <person name="Ahama K."/>
            <person name="Alekasir E.M."/>
            <person name="Ali S."/>
            <person name="Aligholizadeh E."/>
            <person name="Allison J.M."/>
            <person name="Alzaher A."/>
            <person name="Andaya C.D."/>
            <person name="Asfaw S."/>
            <person name="Bansal N."/>
            <person name="Beauchard M.A."/>
            <person name="Betancourt K.A."/>
            <person name="Bhatia B."/>
            <person name="Boretti N.A."/>
            <person name="Brondi J.N."/>
            <person name="Byrd C.E."/>
            <person name="Cao A."/>
            <person name="Cardosa E.A."/>
            <person name="Carter A."/>
            <person name="Chen S."/>
            <person name="Chen Y."/>
            <person name="Clara V.K."/>
            <person name="Cobuzzi M."/>
            <person name="Conn O.L."/>
            <person name="Crosby I.A."/>
            <person name="Daly S.B."/>
            <person name="Depaz I.X."/>
            <person name="Dhaurali S."/>
            <person name="Dowdy K.M."/>
            <person name="Edokobi N.B."/>
            <person name="Ekanayake A.B."/>
            <person name="Ekekwe S.O."/>
            <person name="Emond M.A."/>
            <person name="Endres L."/>
            <person name="Eng S."/>
            <person name="Felkoski S.A."/>
            <person name="Gant C.D."/>
            <person name="Gaskin B."/>
            <person name="Gondal S."/>
            <person name="Gutmann J."/>
            <person name="Ha T.-A."/>
            <person name="Habteyes H."/>
            <person name="Hariri O."/>
            <person name="Healey R.M."/>
            <person name="Heins J.L."/>
            <person name="Henderson A.L."/>
            <person name="Hernandez F.M."/>
            <person name="Hoang P.T."/>
            <person name="Hope K.T."/>
            <person name="Husna A."/>
            <person name="Hussain A."/>
            <person name="Imani O."/>
            <person name="Jackson N.L."/>
            <person name="Jacob V.M."/>
            <person name="Kang C."/>
            <person name="Kantov R.M."/>
            <person name="Kavuru S."/>
            <person name="Kerr M.S."/>
            <person name="Khan O.A."/>
            <person name="Khan T.M."/>
            <person name="King T."/>
            <person name="Kulkarni R."/>
            <person name="Li A."/>
            <person name="Maczka C."/>
            <person name="Maisonet E."/>
            <person name="Majethia P.M."/>
            <person name="Malik D.A."/>
            <person name="Mariam A."/>
            <person name="Marquess E.B."/>
            <person name="Mattison J."/>
            <person name="Mcdonald N."/>
            <person name="Mehr S."/>
            <person name="Mengers S.R."/>
            <person name="Michaels D.P."/>
            <person name="Mondal S."/>
            <person name="Monney D.B."/>
            <person name="Nakhleh S.I."/>
            <person name="Ndubuizu N.C."/>
            <person name="Nguyen A.H."/>
            <person name="Nguyen K.M."/>
            <person name="Nguyen M.T."/>
            <person name="Nicholas M.L."/>
            <person name="Nimalan J.P."/>
            <person name="O'Connell R.A."/>
            <person name="Odoi E."/>
            <person name="Ojo L."/>
            <person name="Okoye A.E."/>
            <person name="Olateru-Olagbegi O."/>
            <person name="Osei K.V."/>
            <person name="Osei-Tutu A."/>
            <person name="Palilla A.M."/>
            <person name="Pancholi S."/>
            <person name="Park J.H."/>
            <person name="Patel K."/>
            <person name="Patel P."/>
            <person name="Pennington E."/>
            <person name="Peterson R.E."/>
            <person name="Pon J."/>
            <person name="Pourkarim H."/>
            <person name="Reed M.L."/>
            <person name="Rottman V."/>
            <person name="Salazar J."/>
            <person name="Samet S."/>
            <person name="Sendze O."/>
            <person name="Stelmack M.A."/>
            <person name="Stinnett R."/>
            <person name="Tchouaga A.L."/>
            <person name="Thompson E.M."/>
            <person name="Tran N.G."/>
            <person name="Truong T."/>
            <person name="Udo J.A."/>
            <person name="Verona L.T."/>
            <person name="Vu T.-Q."/>
            <person name="Wade J."/>
            <person name="Wang N.Q."/>
            <person name="Waters Z.M."/>
            <person name="Wellman R.J."/>
            <person name="Woldegabreal S."/>
            <person name="Yee A.C."/>
            <person name="Yirefu M."/>
            <person name="Zahangir S."/>
            <person name="Zhai Y."/>
            <person name="Devine C.L."/>
            <person name="Liao K."/>
            <person name="Prasad P.K."/>
            <person name="Ruthenberg K.J."/>
            <person name="Shonk J.A."/>
            <person name="Way M."/>
            <person name="Yousufi H.K."/>
            <person name="Cao L."/>
            <person name="Fox J."/>
            <person name="Hobbs E."/>
            <person name="Kilic S."/>
            <person name="Nunn R."/>
            <person name="Patel R."/>
            <person name="Rubenstein M."/>
            <person name="Cresawn S.G."/>
            <person name="Russell D.A."/>
            <person name="Pope W.H."/>
            <person name="Jacobs-Sera D."/>
            <person name="Hendrix R.W."/>
            <person name="Hatfull G.F."/>
            <person name="Erill I."/>
            <person name="Caruso S.M."/>
        </authorList>
    </citation>
    <scope>NUCLEOTIDE SEQUENCE [LARGE SCALE GENOMIC DNA]</scope>
</reference>
<dbReference type="Gene3D" id="3.30.70.370">
    <property type="match status" value="1"/>
</dbReference>
<dbReference type="Gene3D" id="3.30.420.10">
    <property type="entry name" value="Ribonuclease H-like superfamily/Ribonuclease H"/>
    <property type="match status" value="1"/>
</dbReference>
<dbReference type="InterPro" id="IPR002562">
    <property type="entry name" value="3'-5'_exonuclease_dom"/>
</dbReference>